<sequence length="98" mass="10991">MAALFLIAISAYITSARADFHSNQRARPAIRPPSAAPVDMPMNMNSDIRGRLQSHGIAGVQARHYDEHDYFDEKLESLEKVYTLLEKPFSDTQRAKSG</sequence>
<dbReference type="Proteomes" id="UP001148932">
    <property type="component" value="Unassembled WGS sequence"/>
</dbReference>
<evidence type="ECO:0000313" key="4">
    <source>
        <dbReference type="Proteomes" id="UP001148932"/>
    </source>
</evidence>
<evidence type="ECO:0000256" key="2">
    <source>
        <dbReference type="SAM" id="SignalP"/>
    </source>
</evidence>
<reference evidence="3" key="1">
    <citation type="submission" date="2022-10" db="EMBL/GenBank/DDBJ databases">
        <title>Description of microaerobic benzene degrading bacteria.</title>
        <authorList>
            <person name="Bedics A."/>
            <person name="Tancsics A."/>
            <person name="Banerjee S."/>
        </authorList>
    </citation>
    <scope>NUCLEOTIDE SEQUENCE</scope>
    <source>
        <strain evidence="3">D2M1</strain>
    </source>
</reference>
<accession>A0ABT5S140</accession>
<name>A0ABT5S140_9BURK</name>
<keyword evidence="4" id="KW-1185">Reference proteome</keyword>
<dbReference type="RefSeq" id="WP_274113039.1">
    <property type="nucleotide sequence ID" value="NZ_JAPCKI010000015.1"/>
</dbReference>
<evidence type="ECO:0008006" key="5">
    <source>
        <dbReference type="Google" id="ProtNLM"/>
    </source>
</evidence>
<comment type="caution">
    <text evidence="3">The sequence shown here is derived from an EMBL/GenBank/DDBJ whole genome shotgun (WGS) entry which is preliminary data.</text>
</comment>
<evidence type="ECO:0000256" key="1">
    <source>
        <dbReference type="SAM" id="MobiDB-lite"/>
    </source>
</evidence>
<feature type="signal peptide" evidence="2">
    <location>
        <begin position="1"/>
        <end position="18"/>
    </location>
</feature>
<proteinExistence type="predicted"/>
<feature type="region of interest" description="Disordered" evidence="1">
    <location>
        <begin position="22"/>
        <end position="46"/>
    </location>
</feature>
<evidence type="ECO:0000313" key="3">
    <source>
        <dbReference type="EMBL" id="MDD2179673.1"/>
    </source>
</evidence>
<organism evidence="3 4">
    <name type="scientific">Acidovorax benzenivorans</name>
    <dbReference type="NCBI Taxonomy" id="2987520"/>
    <lineage>
        <taxon>Bacteria</taxon>
        <taxon>Pseudomonadati</taxon>
        <taxon>Pseudomonadota</taxon>
        <taxon>Betaproteobacteria</taxon>
        <taxon>Burkholderiales</taxon>
        <taxon>Comamonadaceae</taxon>
        <taxon>Acidovorax</taxon>
    </lineage>
</organism>
<gene>
    <name evidence="3" type="ORF">OIN59_19715</name>
</gene>
<protein>
    <recommendedName>
        <fullName evidence="5">DUF4148 domain-containing protein</fullName>
    </recommendedName>
</protein>
<keyword evidence="2" id="KW-0732">Signal</keyword>
<dbReference type="EMBL" id="JAPCKI010000015">
    <property type="protein sequence ID" value="MDD2179673.1"/>
    <property type="molecule type" value="Genomic_DNA"/>
</dbReference>
<feature type="chain" id="PRO_5046941275" description="DUF4148 domain-containing protein" evidence="2">
    <location>
        <begin position="19"/>
        <end position="98"/>
    </location>
</feature>